<dbReference type="Proteomes" id="UP000239494">
    <property type="component" value="Unassembled WGS sequence"/>
</dbReference>
<dbReference type="Gene3D" id="1.10.10.10">
    <property type="entry name" value="Winged helix-like DNA-binding domain superfamily/Winged helix DNA-binding domain"/>
    <property type="match status" value="1"/>
</dbReference>
<protein>
    <submittedName>
        <fullName evidence="3">Sugar-specific transcriptional regulator TrmB</fullName>
    </submittedName>
</protein>
<comment type="caution">
    <text evidence="3">The sequence shown here is derived from an EMBL/GenBank/DDBJ whole genome shotgun (WGS) entry which is preliminary data.</text>
</comment>
<proteinExistence type="predicted"/>
<dbReference type="PANTHER" id="PTHR34293">
    <property type="entry name" value="HTH-TYPE TRANSCRIPTIONAL REGULATOR TRMBL2"/>
    <property type="match status" value="1"/>
</dbReference>
<dbReference type="InterPro" id="IPR002831">
    <property type="entry name" value="Tscrpt_reg_TrmB_N"/>
</dbReference>
<name>A0A2T0T7Q1_9PSEU</name>
<dbReference type="EMBL" id="PVTF01000005">
    <property type="protein sequence ID" value="PRY41697.1"/>
    <property type="molecule type" value="Genomic_DNA"/>
</dbReference>
<feature type="domain" description="Transcription regulator TrmB C-terminal" evidence="2">
    <location>
        <begin position="112"/>
        <end position="229"/>
    </location>
</feature>
<feature type="domain" description="Transcription regulator TrmB N-terminal" evidence="1">
    <location>
        <begin position="9"/>
        <end position="75"/>
    </location>
</feature>
<evidence type="ECO:0000313" key="4">
    <source>
        <dbReference type="Proteomes" id="UP000239494"/>
    </source>
</evidence>
<dbReference type="AlphaFoldDB" id="A0A2T0T7Q1"/>
<dbReference type="InterPro" id="IPR021586">
    <property type="entry name" value="Tscrpt_reg_TrmB_C"/>
</dbReference>
<dbReference type="Pfam" id="PF11495">
    <property type="entry name" value="Regulator_TrmB"/>
    <property type="match status" value="1"/>
</dbReference>
<reference evidence="3 4" key="1">
    <citation type="submission" date="2018-03" db="EMBL/GenBank/DDBJ databases">
        <title>Genomic Encyclopedia of Archaeal and Bacterial Type Strains, Phase II (KMG-II): from individual species to whole genera.</title>
        <authorList>
            <person name="Goeker M."/>
        </authorList>
    </citation>
    <scope>NUCLEOTIDE SEQUENCE [LARGE SCALE GENOMIC DNA]</scope>
    <source>
        <strain evidence="3 4">DSM 44720</strain>
    </source>
</reference>
<dbReference type="InterPro" id="IPR036388">
    <property type="entry name" value="WH-like_DNA-bd_sf"/>
</dbReference>
<dbReference type="Pfam" id="PF01978">
    <property type="entry name" value="TrmB"/>
    <property type="match status" value="1"/>
</dbReference>
<dbReference type="OrthoDB" id="1493540at2"/>
<dbReference type="PANTHER" id="PTHR34293:SF1">
    <property type="entry name" value="HTH-TYPE TRANSCRIPTIONAL REGULATOR TRMBL2"/>
    <property type="match status" value="1"/>
</dbReference>
<dbReference type="InterPro" id="IPR051797">
    <property type="entry name" value="TrmB-like"/>
</dbReference>
<organism evidence="3 4">
    <name type="scientific">Umezawaea tangerina</name>
    <dbReference type="NCBI Taxonomy" id="84725"/>
    <lineage>
        <taxon>Bacteria</taxon>
        <taxon>Bacillati</taxon>
        <taxon>Actinomycetota</taxon>
        <taxon>Actinomycetes</taxon>
        <taxon>Pseudonocardiales</taxon>
        <taxon>Pseudonocardiaceae</taxon>
        <taxon>Umezawaea</taxon>
    </lineage>
</organism>
<evidence type="ECO:0000259" key="1">
    <source>
        <dbReference type="Pfam" id="PF01978"/>
    </source>
</evidence>
<accession>A0A2T0T7Q1</accession>
<gene>
    <name evidence="3" type="ORF">CLV43_105455</name>
</gene>
<sequence length="284" mass="31130">MTDLAVERLTELGFSTYEARTYVGLLSTGTATGYAVSLATGVPQPKVYETLRRLKERDAVVELPGRPVRWSAVPPDALLDRLNNSFADRLVSARDELATLASVPPDAEPQLVWRLTDGARILEAASALIASAARHVYISGTADPLRELTDPIEAGERRGVEFSILHFGDIPFHLTNGRTFRHATTDAVLRPSHRAKHLAIVVDSTTTLWSVARDGKKWEGLRADDPLLTSAVKGYIRHDIFVQRMYAAMPDELSEHFGPGLLRLADLSPELPMETSGRVNAAEA</sequence>
<evidence type="ECO:0000259" key="2">
    <source>
        <dbReference type="Pfam" id="PF11495"/>
    </source>
</evidence>
<keyword evidence="4" id="KW-1185">Reference proteome</keyword>
<dbReference type="RefSeq" id="WP_106188683.1">
    <property type="nucleotide sequence ID" value="NZ_PVTF01000005.1"/>
</dbReference>
<evidence type="ECO:0000313" key="3">
    <source>
        <dbReference type="EMBL" id="PRY41697.1"/>
    </source>
</evidence>